<dbReference type="InterPro" id="IPR005019">
    <property type="entry name" value="Adenine_glyco"/>
</dbReference>
<organism evidence="1 2">
    <name type="scientific">Erwinia aeris</name>
    <dbReference type="NCBI Taxonomy" id="3239803"/>
    <lineage>
        <taxon>Bacteria</taxon>
        <taxon>Pseudomonadati</taxon>
        <taxon>Pseudomonadota</taxon>
        <taxon>Gammaproteobacteria</taxon>
        <taxon>Enterobacterales</taxon>
        <taxon>Erwiniaceae</taxon>
        <taxon>Erwinia</taxon>
    </lineage>
</organism>
<dbReference type="EMBL" id="JBGFFX010000003">
    <property type="protein sequence ID" value="MEY8770404.1"/>
    <property type="molecule type" value="Genomic_DNA"/>
</dbReference>
<evidence type="ECO:0000313" key="1">
    <source>
        <dbReference type="EMBL" id="MEY8770404.1"/>
    </source>
</evidence>
<gene>
    <name evidence="1" type="ORF">AB6T85_08205</name>
</gene>
<name>A0ABV4E681_9GAMM</name>
<accession>A0ABV4E681</accession>
<dbReference type="Proteomes" id="UP001565243">
    <property type="component" value="Unassembled WGS sequence"/>
</dbReference>
<dbReference type="RefSeq" id="WP_369895245.1">
    <property type="nucleotide sequence ID" value="NZ_JBGFFX010000003.1"/>
</dbReference>
<reference evidence="1 2" key="1">
    <citation type="submission" date="2024-07" db="EMBL/GenBank/DDBJ databases">
        <authorList>
            <person name="Hebao G."/>
        </authorList>
    </citation>
    <scope>NUCLEOTIDE SEQUENCE [LARGE SCALE GENOMIC DNA]</scope>
    <source>
        <strain evidence="1 2">ACCC 02193</strain>
    </source>
</reference>
<dbReference type="PANTHER" id="PTHR30037">
    <property type="entry name" value="DNA-3-METHYLADENINE GLYCOSYLASE 1"/>
    <property type="match status" value="1"/>
</dbReference>
<dbReference type="InterPro" id="IPR052891">
    <property type="entry name" value="DNA-3mA_glycosylase"/>
</dbReference>
<protein>
    <submittedName>
        <fullName evidence="1">DNA-3-methyladenine glycosylase I</fullName>
    </submittedName>
</protein>
<dbReference type="Gene3D" id="1.10.340.30">
    <property type="entry name" value="Hypothetical protein, domain 2"/>
    <property type="match status" value="1"/>
</dbReference>
<dbReference type="PANTHER" id="PTHR30037:SF4">
    <property type="entry name" value="DNA-3-METHYLADENINE GLYCOSYLASE I"/>
    <property type="match status" value="1"/>
</dbReference>
<dbReference type="InterPro" id="IPR011257">
    <property type="entry name" value="DNA_glycosylase"/>
</dbReference>
<comment type="caution">
    <text evidence="1">The sequence shown here is derived from an EMBL/GenBank/DDBJ whole genome shotgun (WGS) entry which is preliminary data.</text>
</comment>
<dbReference type="Pfam" id="PF03352">
    <property type="entry name" value="Adenine_glyco"/>
    <property type="match status" value="1"/>
</dbReference>
<sequence length="227" mass="26031">MKHDKAALKQAGLTLSEDGRVCCYWQPSMPDYHDNEWGRPVVDDRRLFEKVCLEGFHSGMSWQLIYNKRENFRRAFADFDFHQVATFTKDDVARLMADKSIVRNRAKILSTINNAQRAIELLNEAGSLAEWFWQFAPGPDARPEIIDLAYWQQTKTSPEAIKMSKALKKRGWTWVGPVTAYSLMQALGLVNDHLTGCECRRAVEAAREKACLPCANQHELTSYSEKE</sequence>
<dbReference type="SUPFAM" id="SSF48150">
    <property type="entry name" value="DNA-glycosylase"/>
    <property type="match status" value="1"/>
</dbReference>
<evidence type="ECO:0000313" key="2">
    <source>
        <dbReference type="Proteomes" id="UP001565243"/>
    </source>
</evidence>
<proteinExistence type="predicted"/>
<keyword evidence="2" id="KW-1185">Reference proteome</keyword>